<evidence type="ECO:0000259" key="1">
    <source>
        <dbReference type="Pfam" id="PF01370"/>
    </source>
</evidence>
<name>A0ABW1AUQ6_9RHOO</name>
<dbReference type="Gene3D" id="3.40.50.720">
    <property type="entry name" value="NAD(P)-binding Rossmann-like Domain"/>
    <property type="match status" value="1"/>
</dbReference>
<dbReference type="Proteomes" id="UP001595974">
    <property type="component" value="Unassembled WGS sequence"/>
</dbReference>
<dbReference type="EMBL" id="JBHSOG010000061">
    <property type="protein sequence ID" value="MFC5770905.1"/>
    <property type="molecule type" value="Genomic_DNA"/>
</dbReference>
<keyword evidence="3" id="KW-1185">Reference proteome</keyword>
<gene>
    <name evidence="2" type="ORF">ACFPTN_16115</name>
</gene>
<protein>
    <submittedName>
        <fullName evidence="2">NAD-dependent epimerase/dehydratase family protein</fullName>
    </submittedName>
</protein>
<comment type="caution">
    <text evidence="2">The sequence shown here is derived from an EMBL/GenBank/DDBJ whole genome shotgun (WGS) entry which is preliminary data.</text>
</comment>
<dbReference type="PANTHER" id="PTHR48079">
    <property type="entry name" value="PROTEIN YEEZ"/>
    <property type="match status" value="1"/>
</dbReference>
<organism evidence="2 3">
    <name type="scientific">Thauera sinica</name>
    <dbReference type="NCBI Taxonomy" id="2665146"/>
    <lineage>
        <taxon>Bacteria</taxon>
        <taxon>Pseudomonadati</taxon>
        <taxon>Pseudomonadota</taxon>
        <taxon>Betaproteobacteria</taxon>
        <taxon>Rhodocyclales</taxon>
        <taxon>Zoogloeaceae</taxon>
        <taxon>Thauera</taxon>
    </lineage>
</organism>
<feature type="domain" description="NAD-dependent epimerase/dehydratase" evidence="1">
    <location>
        <begin position="22"/>
        <end position="212"/>
    </location>
</feature>
<proteinExistence type="predicted"/>
<accession>A0ABW1AUQ6</accession>
<sequence>MRRILIIGSGDVAARALPWLTRRFKVFALVRRTEDAAALRAAGAVPVVADLDDRRSLWKLAGIADAVLHLAPPPAQGEGDPRTKAVLAALGTRGSLPQTLVYISTTGVYGDCGGALVDETRPCRPQSARARRRVAAERLVRGFGRRSGARTGVLRVPGIYAADRLPLERLRRGDPVLAPGDDVHTSHIHADDLARLACAALFRARGGRAWNAADDTRLKMGDYFDLVADAFGLPRPPRLARAEIAGRLPPTVLSFMAESRRVDNRRMKRELRTPLRHPTVADGIRDALARRGVG</sequence>
<evidence type="ECO:0000313" key="3">
    <source>
        <dbReference type="Proteomes" id="UP001595974"/>
    </source>
</evidence>
<dbReference type="RefSeq" id="WP_096451908.1">
    <property type="nucleotide sequence ID" value="NZ_JBHSOG010000061.1"/>
</dbReference>
<dbReference type="Pfam" id="PF01370">
    <property type="entry name" value="Epimerase"/>
    <property type="match status" value="1"/>
</dbReference>
<dbReference type="InterPro" id="IPR051783">
    <property type="entry name" value="NAD(P)-dependent_oxidoreduct"/>
</dbReference>
<reference evidence="3" key="1">
    <citation type="journal article" date="2019" name="Int. J. Syst. Evol. Microbiol.">
        <title>The Global Catalogue of Microorganisms (GCM) 10K type strain sequencing project: providing services to taxonomists for standard genome sequencing and annotation.</title>
        <authorList>
            <consortium name="The Broad Institute Genomics Platform"/>
            <consortium name="The Broad Institute Genome Sequencing Center for Infectious Disease"/>
            <person name="Wu L."/>
            <person name="Ma J."/>
        </authorList>
    </citation>
    <scope>NUCLEOTIDE SEQUENCE [LARGE SCALE GENOMIC DNA]</scope>
    <source>
        <strain evidence="3">SHR3</strain>
    </source>
</reference>
<dbReference type="SUPFAM" id="SSF51735">
    <property type="entry name" value="NAD(P)-binding Rossmann-fold domains"/>
    <property type="match status" value="1"/>
</dbReference>
<dbReference type="PANTHER" id="PTHR48079:SF6">
    <property type="entry name" value="NAD(P)-BINDING DOMAIN-CONTAINING PROTEIN-RELATED"/>
    <property type="match status" value="1"/>
</dbReference>
<evidence type="ECO:0000313" key="2">
    <source>
        <dbReference type="EMBL" id="MFC5770905.1"/>
    </source>
</evidence>
<dbReference type="InterPro" id="IPR001509">
    <property type="entry name" value="Epimerase_deHydtase"/>
</dbReference>
<dbReference type="InterPro" id="IPR036291">
    <property type="entry name" value="NAD(P)-bd_dom_sf"/>
</dbReference>